<name>A0ACB9FEE2_ARCLA</name>
<dbReference type="Proteomes" id="UP001055879">
    <property type="component" value="Linkage Group LG01"/>
</dbReference>
<reference evidence="2" key="1">
    <citation type="journal article" date="2022" name="Mol. Ecol. Resour.">
        <title>The genomes of chicory, endive, great burdock and yacon provide insights into Asteraceae palaeo-polyploidization history and plant inulin production.</title>
        <authorList>
            <person name="Fan W."/>
            <person name="Wang S."/>
            <person name="Wang H."/>
            <person name="Wang A."/>
            <person name="Jiang F."/>
            <person name="Liu H."/>
            <person name="Zhao H."/>
            <person name="Xu D."/>
            <person name="Zhang Y."/>
        </authorList>
    </citation>
    <scope>NUCLEOTIDE SEQUENCE [LARGE SCALE GENOMIC DNA]</scope>
    <source>
        <strain evidence="2">cv. Niubang</strain>
    </source>
</reference>
<accession>A0ACB9FEE2</accession>
<reference evidence="1 2" key="2">
    <citation type="journal article" date="2022" name="Mol. Ecol. Resour.">
        <title>The genomes of chicory, endive, great burdock and yacon provide insights into Asteraceae paleo-polyploidization history and plant inulin production.</title>
        <authorList>
            <person name="Fan W."/>
            <person name="Wang S."/>
            <person name="Wang H."/>
            <person name="Wang A."/>
            <person name="Jiang F."/>
            <person name="Liu H."/>
            <person name="Zhao H."/>
            <person name="Xu D."/>
            <person name="Zhang Y."/>
        </authorList>
    </citation>
    <scope>NUCLEOTIDE SEQUENCE [LARGE SCALE GENOMIC DNA]</scope>
    <source>
        <strain evidence="2">cv. Niubang</strain>
    </source>
</reference>
<proteinExistence type="predicted"/>
<protein>
    <submittedName>
        <fullName evidence="1">Uncharacterized protein</fullName>
    </submittedName>
</protein>
<sequence>MTVTKKTVLTGVDFRRIFHSLSTLCNHLLSLLCLNEEETRTHIHTHTHSLSLSIRIDYSHCYFLSLQTPSYSLTLQKDNETLSFTLLTRHHVKL</sequence>
<evidence type="ECO:0000313" key="2">
    <source>
        <dbReference type="Proteomes" id="UP001055879"/>
    </source>
</evidence>
<comment type="caution">
    <text evidence="1">The sequence shown here is derived from an EMBL/GenBank/DDBJ whole genome shotgun (WGS) entry which is preliminary data.</text>
</comment>
<keyword evidence="2" id="KW-1185">Reference proteome</keyword>
<gene>
    <name evidence="1" type="ORF">L6452_00815</name>
</gene>
<evidence type="ECO:0000313" key="1">
    <source>
        <dbReference type="EMBL" id="KAI3769703.1"/>
    </source>
</evidence>
<organism evidence="1 2">
    <name type="scientific">Arctium lappa</name>
    <name type="common">Greater burdock</name>
    <name type="synonym">Lappa major</name>
    <dbReference type="NCBI Taxonomy" id="4217"/>
    <lineage>
        <taxon>Eukaryota</taxon>
        <taxon>Viridiplantae</taxon>
        <taxon>Streptophyta</taxon>
        <taxon>Embryophyta</taxon>
        <taxon>Tracheophyta</taxon>
        <taxon>Spermatophyta</taxon>
        <taxon>Magnoliopsida</taxon>
        <taxon>eudicotyledons</taxon>
        <taxon>Gunneridae</taxon>
        <taxon>Pentapetalae</taxon>
        <taxon>asterids</taxon>
        <taxon>campanulids</taxon>
        <taxon>Asterales</taxon>
        <taxon>Asteraceae</taxon>
        <taxon>Carduoideae</taxon>
        <taxon>Cardueae</taxon>
        <taxon>Arctiinae</taxon>
        <taxon>Arctium</taxon>
    </lineage>
</organism>
<dbReference type="EMBL" id="CM042047">
    <property type="protein sequence ID" value="KAI3769703.1"/>
    <property type="molecule type" value="Genomic_DNA"/>
</dbReference>